<organism evidence="6 7">
    <name type="scientific">Streptomyces reniochalinae</name>
    <dbReference type="NCBI Taxonomy" id="2250578"/>
    <lineage>
        <taxon>Bacteria</taxon>
        <taxon>Bacillati</taxon>
        <taxon>Actinomycetota</taxon>
        <taxon>Actinomycetes</taxon>
        <taxon>Kitasatosporales</taxon>
        <taxon>Streptomycetaceae</taxon>
        <taxon>Streptomyces</taxon>
    </lineage>
</organism>
<name>A0A367E7G5_9ACTN</name>
<dbReference type="Proteomes" id="UP000253507">
    <property type="component" value="Unassembled WGS sequence"/>
</dbReference>
<dbReference type="InterPro" id="IPR013747">
    <property type="entry name" value="ACP_syn_III_C"/>
</dbReference>
<dbReference type="InterPro" id="IPR013751">
    <property type="entry name" value="ACP_syn_III_N"/>
</dbReference>
<reference evidence="6 7" key="1">
    <citation type="submission" date="2018-06" db="EMBL/GenBank/DDBJ databases">
        <title>Streptomyces reniochalinae sp. nov. and Streptomyces diacarnus sp. nov. from marine sponges.</title>
        <authorList>
            <person name="Li L."/>
        </authorList>
    </citation>
    <scope>NUCLEOTIDE SEQUENCE [LARGE SCALE GENOMIC DNA]</scope>
    <source>
        <strain evidence="6 7">LHW50302</strain>
    </source>
</reference>
<dbReference type="Pfam" id="PF08545">
    <property type="entry name" value="ACP_syn_III"/>
    <property type="match status" value="1"/>
</dbReference>
<dbReference type="PANTHER" id="PTHR34069:SF2">
    <property type="entry name" value="BETA-KETOACYL-[ACYL-CARRIER-PROTEIN] SYNTHASE III"/>
    <property type="match status" value="1"/>
</dbReference>
<keyword evidence="3" id="KW-0012">Acyltransferase</keyword>
<dbReference type="RefSeq" id="WP_114019182.1">
    <property type="nucleotide sequence ID" value="NZ_QOIM01000050.1"/>
</dbReference>
<evidence type="ECO:0000256" key="1">
    <source>
        <dbReference type="ARBA" id="ARBA00022490"/>
    </source>
</evidence>
<comment type="caution">
    <text evidence="6">The sequence shown here is derived from an EMBL/GenBank/DDBJ whole genome shotgun (WGS) entry which is preliminary data.</text>
</comment>
<evidence type="ECO:0000256" key="2">
    <source>
        <dbReference type="ARBA" id="ARBA00022679"/>
    </source>
</evidence>
<keyword evidence="2" id="KW-0808">Transferase</keyword>
<dbReference type="SUPFAM" id="SSF53901">
    <property type="entry name" value="Thiolase-like"/>
    <property type="match status" value="2"/>
</dbReference>
<gene>
    <name evidence="6" type="ORF">DQ392_31805</name>
</gene>
<protein>
    <submittedName>
        <fullName evidence="6">3-oxoacyl-ACP synthase</fullName>
    </submittedName>
</protein>
<evidence type="ECO:0000259" key="5">
    <source>
        <dbReference type="Pfam" id="PF08545"/>
    </source>
</evidence>
<accession>A0A367E7G5</accession>
<evidence type="ECO:0000313" key="6">
    <source>
        <dbReference type="EMBL" id="RCG13605.1"/>
    </source>
</evidence>
<dbReference type="EMBL" id="QOIM01000050">
    <property type="protein sequence ID" value="RCG13605.1"/>
    <property type="molecule type" value="Genomic_DNA"/>
</dbReference>
<dbReference type="Pfam" id="PF08541">
    <property type="entry name" value="ACP_syn_III_C"/>
    <property type="match status" value="1"/>
</dbReference>
<feature type="domain" description="Beta-ketoacyl-[acyl-carrier-protein] synthase III C-terminal" evidence="4">
    <location>
        <begin position="254"/>
        <end position="327"/>
    </location>
</feature>
<dbReference type="GO" id="GO:0004315">
    <property type="term" value="F:3-oxoacyl-[acyl-carrier-protein] synthase activity"/>
    <property type="evidence" value="ECO:0007669"/>
    <property type="project" value="InterPro"/>
</dbReference>
<dbReference type="AlphaFoldDB" id="A0A367E7G5"/>
<keyword evidence="1" id="KW-0963">Cytoplasm</keyword>
<sequence length="343" mass="36579">MDRRDIHVLAAGTVLPGPPVDNAELTRRFSMPPVWEEWIDTFVGTRSRHLATDLETGQVRWSLADMGEAAASRALQAAGLGAGDIDLMVASTASPDLLMPATVNVVADRIGVDGVPTYQLQSGCCGALQALELARTMLLSGGRRTALVVGAESCAKHLDLTVDVAKLPTSEQINGVLFGDGAGAVVLGTDPVPGTPVLRGVTQRLVGLGREPGQLVEWFGRADRHTDRQAVREEYKAIEESVPPMACEVLDELLDELDWKETDVDFLLPPQLGGRMTERIVGGLDLPGATEVSVVADIGNTGNAAPWFQLEQALPRMREGDRAVGIAVESSKWIKAGFALEVC</sequence>
<dbReference type="OrthoDB" id="2514738at2"/>
<evidence type="ECO:0000259" key="4">
    <source>
        <dbReference type="Pfam" id="PF08541"/>
    </source>
</evidence>
<keyword evidence="7" id="KW-1185">Reference proteome</keyword>
<proteinExistence type="predicted"/>
<dbReference type="GO" id="GO:0044550">
    <property type="term" value="P:secondary metabolite biosynthetic process"/>
    <property type="evidence" value="ECO:0007669"/>
    <property type="project" value="TreeGrafter"/>
</dbReference>
<dbReference type="PANTHER" id="PTHR34069">
    <property type="entry name" value="3-OXOACYL-[ACYL-CARRIER-PROTEIN] SYNTHASE 3"/>
    <property type="match status" value="1"/>
</dbReference>
<feature type="domain" description="Beta-ketoacyl-[acyl-carrier-protein] synthase III N-terminal" evidence="5">
    <location>
        <begin position="120"/>
        <end position="193"/>
    </location>
</feature>
<dbReference type="InterPro" id="IPR016039">
    <property type="entry name" value="Thiolase-like"/>
</dbReference>
<dbReference type="Gene3D" id="3.40.47.10">
    <property type="match status" value="2"/>
</dbReference>
<evidence type="ECO:0000256" key="3">
    <source>
        <dbReference type="ARBA" id="ARBA00023315"/>
    </source>
</evidence>
<evidence type="ECO:0000313" key="7">
    <source>
        <dbReference type="Proteomes" id="UP000253507"/>
    </source>
</evidence>
<dbReference type="GO" id="GO:0006633">
    <property type="term" value="P:fatty acid biosynthetic process"/>
    <property type="evidence" value="ECO:0007669"/>
    <property type="project" value="InterPro"/>
</dbReference>